<dbReference type="GO" id="GO:0046872">
    <property type="term" value="F:metal ion binding"/>
    <property type="evidence" value="ECO:0007669"/>
    <property type="project" value="UniProtKB-KW"/>
</dbReference>
<proteinExistence type="inferred from homology"/>
<dbReference type="GO" id="GO:0008941">
    <property type="term" value="F:nitric oxide dioxygenase NAD(P)H activity"/>
    <property type="evidence" value="ECO:0007669"/>
    <property type="project" value="TreeGrafter"/>
</dbReference>
<dbReference type="RefSeq" id="WP_061495901.1">
    <property type="nucleotide sequence ID" value="NZ_CP010951.1"/>
</dbReference>
<keyword evidence="2 5" id="KW-0561">Oxygen transport</keyword>
<dbReference type="GO" id="GO:0005344">
    <property type="term" value="F:oxygen carrier activity"/>
    <property type="evidence" value="ECO:0007669"/>
    <property type="project" value="UniProtKB-KW"/>
</dbReference>
<keyword evidence="8" id="KW-1185">Reference proteome</keyword>
<dbReference type="GO" id="GO:0046210">
    <property type="term" value="P:nitric oxide catabolic process"/>
    <property type="evidence" value="ECO:0007669"/>
    <property type="project" value="TreeGrafter"/>
</dbReference>
<comment type="similarity">
    <text evidence="5">Belongs to the globin family.</text>
</comment>
<accession>A0A127JPZ1</accession>
<evidence type="ECO:0000313" key="7">
    <source>
        <dbReference type="EMBL" id="AMO21963.1"/>
    </source>
</evidence>
<name>A0A127JPZ1_9BURK</name>
<feature type="domain" description="Globin" evidence="6">
    <location>
        <begin position="1"/>
        <end position="134"/>
    </location>
</feature>
<keyword evidence="1 5" id="KW-0349">Heme</keyword>
<dbReference type="PRINTS" id="PR01907">
    <property type="entry name" value="WORMGLOBIN"/>
</dbReference>
<dbReference type="PANTHER" id="PTHR43396:SF3">
    <property type="entry name" value="FLAVOHEMOPROTEIN"/>
    <property type="match status" value="1"/>
</dbReference>
<keyword evidence="5" id="KW-0813">Transport</keyword>
<evidence type="ECO:0000256" key="1">
    <source>
        <dbReference type="ARBA" id="ARBA00022617"/>
    </source>
</evidence>
<gene>
    <name evidence="7" type="ORF">UC35_02595</name>
</gene>
<evidence type="ECO:0000256" key="3">
    <source>
        <dbReference type="ARBA" id="ARBA00022723"/>
    </source>
</evidence>
<evidence type="ECO:0000256" key="5">
    <source>
        <dbReference type="RuleBase" id="RU000356"/>
    </source>
</evidence>
<evidence type="ECO:0000313" key="8">
    <source>
        <dbReference type="Proteomes" id="UP000070433"/>
    </source>
</evidence>
<dbReference type="Pfam" id="PF00042">
    <property type="entry name" value="Globin"/>
    <property type="match status" value="1"/>
</dbReference>
<evidence type="ECO:0000256" key="4">
    <source>
        <dbReference type="ARBA" id="ARBA00023004"/>
    </source>
</evidence>
<organism evidence="7 8">
    <name type="scientific">Ramlibacter tataouinensis</name>
    <dbReference type="NCBI Taxonomy" id="94132"/>
    <lineage>
        <taxon>Bacteria</taxon>
        <taxon>Pseudomonadati</taxon>
        <taxon>Pseudomonadota</taxon>
        <taxon>Betaproteobacteria</taxon>
        <taxon>Burkholderiales</taxon>
        <taxon>Comamonadaceae</taxon>
        <taxon>Ramlibacter</taxon>
    </lineage>
</organism>
<reference evidence="7 8" key="1">
    <citation type="journal article" date="2014" name="Int. J. Syst. Evol. Microbiol.">
        <title>Ramlibacter solisilvae sp. nov., isolated from forest soil, and emended description of the genus Ramlibacter.</title>
        <authorList>
            <person name="Lee H.J."/>
            <person name="Lee S.H."/>
            <person name="Lee S.S."/>
            <person name="Lee J.S."/>
            <person name="Kim Y."/>
            <person name="Kim S.C."/>
            <person name="Jeon C.O."/>
        </authorList>
    </citation>
    <scope>NUCLEOTIDE SEQUENCE [LARGE SCALE GENOMIC DNA]</scope>
    <source>
        <strain evidence="7 8">5-10</strain>
    </source>
</reference>
<sequence>MTPQQVTLVQSSFAKVVPIAPEAADLFYARLFELAPQVRPLFKGDMKEQGRKLMAMLATVVNGLTRLEALVPAAQQLARRHVGYGALPAHYPVVGAALLDTLENGLGRDFTPEVREAWSTAFSLLSGVMIEAQQQQQQQQ</sequence>
<dbReference type="InterPro" id="IPR000971">
    <property type="entry name" value="Globin"/>
</dbReference>
<dbReference type="InterPro" id="IPR009050">
    <property type="entry name" value="Globin-like_sf"/>
</dbReference>
<dbReference type="GO" id="GO:0020037">
    <property type="term" value="F:heme binding"/>
    <property type="evidence" value="ECO:0007669"/>
    <property type="project" value="InterPro"/>
</dbReference>
<dbReference type="PATRIC" id="fig|94132.3.peg.520"/>
<dbReference type="EMBL" id="CP010951">
    <property type="protein sequence ID" value="AMO21963.1"/>
    <property type="molecule type" value="Genomic_DNA"/>
</dbReference>
<dbReference type="PANTHER" id="PTHR43396">
    <property type="entry name" value="FLAVOHEMOPROTEIN"/>
    <property type="match status" value="1"/>
</dbReference>
<dbReference type="Gene3D" id="1.10.490.10">
    <property type="entry name" value="Globins"/>
    <property type="match status" value="1"/>
</dbReference>
<dbReference type="AlphaFoldDB" id="A0A127JPZ1"/>
<dbReference type="CDD" id="cd12131">
    <property type="entry name" value="HGbI-like"/>
    <property type="match status" value="1"/>
</dbReference>
<dbReference type="PROSITE" id="PS01033">
    <property type="entry name" value="GLOBIN"/>
    <property type="match status" value="1"/>
</dbReference>
<keyword evidence="7" id="KW-0675">Receptor</keyword>
<dbReference type="Proteomes" id="UP000070433">
    <property type="component" value="Chromosome"/>
</dbReference>
<dbReference type="GO" id="GO:0019825">
    <property type="term" value="F:oxygen binding"/>
    <property type="evidence" value="ECO:0007669"/>
    <property type="project" value="InterPro"/>
</dbReference>
<dbReference type="GO" id="GO:0071500">
    <property type="term" value="P:cellular response to nitrosative stress"/>
    <property type="evidence" value="ECO:0007669"/>
    <property type="project" value="TreeGrafter"/>
</dbReference>
<dbReference type="InterPro" id="IPR012292">
    <property type="entry name" value="Globin/Proto"/>
</dbReference>
<dbReference type="SUPFAM" id="SSF46458">
    <property type="entry name" value="Globin-like"/>
    <property type="match status" value="1"/>
</dbReference>
<keyword evidence="4" id="KW-0408">Iron</keyword>
<protein>
    <submittedName>
        <fullName evidence="7">Hemin receptor</fullName>
    </submittedName>
</protein>
<dbReference type="GO" id="GO:0071949">
    <property type="term" value="F:FAD binding"/>
    <property type="evidence" value="ECO:0007669"/>
    <property type="project" value="TreeGrafter"/>
</dbReference>
<dbReference type="OrthoDB" id="9801223at2"/>
<keyword evidence="3" id="KW-0479">Metal-binding</keyword>
<evidence type="ECO:0000259" key="6">
    <source>
        <dbReference type="PROSITE" id="PS01033"/>
    </source>
</evidence>
<evidence type="ECO:0000256" key="2">
    <source>
        <dbReference type="ARBA" id="ARBA00022621"/>
    </source>
</evidence>